<keyword evidence="3" id="KW-1185">Reference proteome</keyword>
<proteinExistence type="predicted"/>
<name>A0A9W4GNX9_9ACTN</name>
<evidence type="ECO:0000313" key="2">
    <source>
        <dbReference type="EMBL" id="CAG6391845.1"/>
    </source>
</evidence>
<accession>A0A9W4GNX9</accession>
<protein>
    <submittedName>
        <fullName evidence="2">Uncharacterized protein</fullName>
    </submittedName>
</protein>
<dbReference type="EMBL" id="CAJSLV010000042">
    <property type="protein sequence ID" value="CAG6391845.1"/>
    <property type="molecule type" value="Genomic_DNA"/>
</dbReference>
<sequence length="61" mass="6649">MVLVMESDASHSTTSAIEHPRQQLRSASAAIEICEHFESLAESDASQTGVLVQLLWCAYSL</sequence>
<evidence type="ECO:0000313" key="3">
    <source>
        <dbReference type="Proteomes" id="UP001152519"/>
    </source>
</evidence>
<dbReference type="Proteomes" id="UP001152519">
    <property type="component" value="Unassembled WGS sequence"/>
</dbReference>
<comment type="caution">
    <text evidence="2">The sequence shown here is derived from an EMBL/GenBank/DDBJ whole genome shotgun (WGS) entry which is preliminary data.</text>
</comment>
<organism evidence="2 3">
    <name type="scientific">Actinacidiphila cocklensis</name>
    <dbReference type="NCBI Taxonomy" id="887465"/>
    <lineage>
        <taxon>Bacteria</taxon>
        <taxon>Bacillati</taxon>
        <taxon>Actinomycetota</taxon>
        <taxon>Actinomycetes</taxon>
        <taxon>Kitasatosporales</taxon>
        <taxon>Streptomycetaceae</taxon>
        <taxon>Actinacidiphila</taxon>
    </lineage>
</organism>
<gene>
    <name evidence="2" type="ORF">SCOCK_140043</name>
</gene>
<dbReference type="AlphaFoldDB" id="A0A9W4GNX9"/>
<evidence type="ECO:0000256" key="1">
    <source>
        <dbReference type="SAM" id="MobiDB-lite"/>
    </source>
</evidence>
<feature type="region of interest" description="Disordered" evidence="1">
    <location>
        <begin position="1"/>
        <end position="21"/>
    </location>
</feature>
<reference evidence="2" key="1">
    <citation type="submission" date="2021-05" db="EMBL/GenBank/DDBJ databases">
        <authorList>
            <person name="Arsene-Ploetze F."/>
        </authorList>
    </citation>
    <scope>NUCLEOTIDE SEQUENCE</scope>
    <source>
        <strain evidence="2">DSM 42138</strain>
    </source>
</reference>